<dbReference type="EMBL" id="KI693868">
    <property type="protein sequence ID" value="ETM42098.1"/>
    <property type="molecule type" value="Genomic_DNA"/>
</dbReference>
<dbReference type="Proteomes" id="UP000054532">
    <property type="component" value="Unassembled WGS sequence"/>
</dbReference>
<gene>
    <name evidence="1" type="ORF">L914_12196</name>
</gene>
<name>W2N2H7_PHYNI</name>
<proteinExistence type="predicted"/>
<dbReference type="InterPro" id="IPR012337">
    <property type="entry name" value="RNaseH-like_sf"/>
</dbReference>
<evidence type="ECO:0000313" key="1">
    <source>
        <dbReference type="EMBL" id="ETM42098.1"/>
    </source>
</evidence>
<dbReference type="AlphaFoldDB" id="W2N2H7"/>
<dbReference type="PANTHER" id="PTHR40866">
    <property type="entry name" value="BED-TYPE DOMAIN-CONTAINING PROTEIN"/>
    <property type="match status" value="1"/>
</dbReference>
<protein>
    <submittedName>
        <fullName evidence="1">Uncharacterized protein</fullName>
    </submittedName>
</protein>
<organism evidence="1">
    <name type="scientific">Phytophthora nicotianae</name>
    <name type="common">Potato buckeye rot agent</name>
    <name type="synonym">Phytophthora parasitica</name>
    <dbReference type="NCBI Taxonomy" id="4792"/>
    <lineage>
        <taxon>Eukaryota</taxon>
        <taxon>Sar</taxon>
        <taxon>Stramenopiles</taxon>
        <taxon>Oomycota</taxon>
        <taxon>Peronosporomycetes</taxon>
        <taxon>Peronosporales</taxon>
        <taxon>Peronosporaceae</taxon>
        <taxon>Phytophthora</taxon>
    </lineage>
</organism>
<dbReference type="PANTHER" id="PTHR40866:SF1">
    <property type="entry name" value="BED-TYPE DOMAIN-CONTAINING PROTEIN"/>
    <property type="match status" value="1"/>
</dbReference>
<sequence>MTPLLNGEEEDLSARGHMEFLATMLPRDYGKQLGMCCFLVADNYSVNRRLATLMGVPLVGCVSHRLNRAVQLELEDYEEELDTVQKLMLKLPTLTQSAKLRAITQLRPIIRQDTRWGSTFSMIKGYFDLLEFIDAIDDEFQDLRPSPAQNRRLRALLKDLTKVKSVAKTLQGADVSILDAIIWLSPRRAPFSLFVFFQNEISKTFFCVLLRPVTVN</sequence>
<reference evidence="1" key="1">
    <citation type="submission" date="2013-11" db="EMBL/GenBank/DDBJ databases">
        <title>The Genome Sequence of Phytophthora parasitica IAC_01/95.</title>
        <authorList>
            <consortium name="The Broad Institute Genomics Platform"/>
            <person name="Russ C."/>
            <person name="Tyler B."/>
            <person name="Panabieres F."/>
            <person name="Shan W."/>
            <person name="Tripathy S."/>
            <person name="Grunwald N."/>
            <person name="Machado M."/>
            <person name="Johnson C.S."/>
            <person name="Arredondo F."/>
            <person name="Hong C."/>
            <person name="Coffey M."/>
            <person name="Young S.K."/>
            <person name="Zeng Q."/>
            <person name="Gargeya S."/>
            <person name="Fitzgerald M."/>
            <person name="Abouelleil A."/>
            <person name="Alvarado L."/>
            <person name="Chapman S.B."/>
            <person name="Gainer-Dewar J."/>
            <person name="Goldberg J."/>
            <person name="Griggs A."/>
            <person name="Gujja S."/>
            <person name="Hansen M."/>
            <person name="Howarth C."/>
            <person name="Imamovic A."/>
            <person name="Ireland A."/>
            <person name="Larimer J."/>
            <person name="McCowan C."/>
            <person name="Murphy C."/>
            <person name="Pearson M."/>
            <person name="Poon T.W."/>
            <person name="Priest M."/>
            <person name="Roberts A."/>
            <person name="Saif S."/>
            <person name="Shea T."/>
            <person name="Sykes S."/>
            <person name="Wortman J."/>
            <person name="Nusbaum C."/>
            <person name="Birren B."/>
        </authorList>
    </citation>
    <scope>NUCLEOTIDE SEQUENCE [LARGE SCALE GENOMIC DNA]</scope>
    <source>
        <strain evidence="1">IAC_01/95</strain>
    </source>
</reference>
<accession>W2N2H7</accession>
<dbReference type="SUPFAM" id="SSF53098">
    <property type="entry name" value="Ribonuclease H-like"/>
    <property type="match status" value="1"/>
</dbReference>
<dbReference type="VEuPathDB" id="FungiDB:PPTG_00133"/>